<keyword evidence="3 8" id="KW-0812">Transmembrane</keyword>
<dbReference type="OrthoDB" id="6581954at2759"/>
<evidence type="ECO:0000256" key="9">
    <source>
        <dbReference type="SAM" id="Phobius"/>
    </source>
</evidence>
<feature type="binding site" evidence="6">
    <location>
        <position position="29"/>
    </location>
    <ligand>
        <name>Na(+)</name>
        <dbReference type="ChEBI" id="CHEBI:29101"/>
        <label>1</label>
    </ligand>
</feature>
<evidence type="ECO:0000256" key="8">
    <source>
        <dbReference type="RuleBase" id="RU003732"/>
    </source>
</evidence>
<keyword evidence="6" id="KW-0915">Sodium</keyword>
<dbReference type="Proteomes" id="UP000681722">
    <property type="component" value="Unassembled WGS sequence"/>
</dbReference>
<accession>A0A813U656</accession>
<dbReference type="PROSITE" id="PS50267">
    <property type="entry name" value="NA_NEUROTRAN_SYMP_3"/>
    <property type="match status" value="2"/>
</dbReference>
<dbReference type="InterPro" id="IPR000175">
    <property type="entry name" value="Na/ntran_symport"/>
</dbReference>
<keyword evidence="7" id="KW-1015">Disulfide bond</keyword>
<dbReference type="GO" id="GO:0005886">
    <property type="term" value="C:plasma membrane"/>
    <property type="evidence" value="ECO:0007669"/>
    <property type="project" value="UniProtKB-SubCell"/>
</dbReference>
<dbReference type="AlphaFoldDB" id="A0A813U656"/>
<feature type="transmembrane region" description="Helical" evidence="9">
    <location>
        <begin position="274"/>
        <end position="297"/>
    </location>
</feature>
<feature type="transmembrane region" description="Helical" evidence="9">
    <location>
        <begin position="229"/>
        <end position="250"/>
    </location>
</feature>
<evidence type="ECO:0000256" key="7">
    <source>
        <dbReference type="PIRSR" id="PIRSR600175-2"/>
    </source>
</evidence>
<comment type="subcellular location">
    <subcellularLocation>
        <location evidence="1">Membrane</location>
        <topology evidence="1">Multi-pass membrane protein</topology>
    </subcellularLocation>
</comment>
<dbReference type="GO" id="GO:0046872">
    <property type="term" value="F:metal ion binding"/>
    <property type="evidence" value="ECO:0007669"/>
    <property type="project" value="UniProtKB-KW"/>
</dbReference>
<feature type="binding site" evidence="6">
    <location>
        <position position="24"/>
    </location>
    <ligand>
        <name>Na(+)</name>
        <dbReference type="ChEBI" id="CHEBI:29101"/>
        <label>1</label>
    </ligand>
</feature>
<feature type="transmembrane region" description="Helical" evidence="9">
    <location>
        <begin position="47"/>
        <end position="67"/>
    </location>
</feature>
<feature type="binding site" evidence="6">
    <location>
        <position position="404"/>
    </location>
    <ligand>
        <name>Na(+)</name>
        <dbReference type="ChEBI" id="CHEBI:29101"/>
        <label>1</label>
    </ligand>
</feature>
<sequence length="544" mass="62511">MTDPKQREKWSGNMDFLFSCIGYAIGLGNVWRFPYLCYQHGGGAFLIPYYITLICGGIPLFFLEVALGQYTSIGGLGIWKICPIFKGYAAAIIAFWLNCYYIVVLAWALYYVYNSFAKTLPWSLCGNWWNKDTCRTIEQMRNYTAYLKSHFCQNMNLTNNNITCYQNITYQLQQFSSPVKEFWERNALQITDDIGKPGSIRIPLAITLAIAWIACYFCIWKGVRWTGKVVYFTSMFPYLLLFVLLVRGLMLDGAMDGIKYLFIPDLNKLKTSQLWIEASTQIFFSYGLGLGALVALGSYNKYHKNCYRYNQPVELIIIVLFSYDFYRDTLILAAFNEATCLISGFVIFSVIGFMAKTEGRKIGEVADSGPGLAFVAYPAAVAQLPWSPFWSTLFFIMLIFIGLDSQFVTLEGFITACVDEWPVLRRRADRFYEDIHDMIKYYPGRFWKWCWISIAIFSLVEYEPVSYKQYRFPRYAEITGWCIALSSISAIPVYAIYILLKGSGTLKQRFQMAIKSKINRIKVIDDGTTEEKLHLDSLSAMTNS</sequence>
<dbReference type="Proteomes" id="UP000663829">
    <property type="component" value="Unassembled WGS sequence"/>
</dbReference>
<evidence type="ECO:0000256" key="5">
    <source>
        <dbReference type="ARBA" id="ARBA00023136"/>
    </source>
</evidence>
<feature type="binding site" evidence="6">
    <location>
        <position position="22"/>
    </location>
    <ligand>
        <name>Na(+)</name>
        <dbReference type="ChEBI" id="CHEBI:29101"/>
        <label>1</label>
    </ligand>
</feature>
<keyword evidence="4 9" id="KW-1133">Transmembrane helix</keyword>
<dbReference type="Pfam" id="PF00209">
    <property type="entry name" value="SNF"/>
    <property type="match status" value="3"/>
</dbReference>
<dbReference type="PANTHER" id="PTHR11616:SF265">
    <property type="entry name" value="TRANSPORTER"/>
    <property type="match status" value="1"/>
</dbReference>
<dbReference type="SUPFAM" id="SSF161070">
    <property type="entry name" value="SNF-like"/>
    <property type="match status" value="1"/>
</dbReference>
<dbReference type="EMBL" id="CAJNOQ010000622">
    <property type="protein sequence ID" value="CAF0821675.1"/>
    <property type="molecule type" value="Genomic_DNA"/>
</dbReference>
<evidence type="ECO:0000256" key="1">
    <source>
        <dbReference type="ARBA" id="ARBA00004141"/>
    </source>
</evidence>
<evidence type="ECO:0000256" key="4">
    <source>
        <dbReference type="ARBA" id="ARBA00022989"/>
    </source>
</evidence>
<keyword evidence="8" id="KW-0769">Symport</keyword>
<dbReference type="EMBL" id="CAJOBC010000622">
    <property type="protein sequence ID" value="CAF3608131.1"/>
    <property type="molecule type" value="Genomic_DNA"/>
</dbReference>
<dbReference type="GO" id="GO:0015378">
    <property type="term" value="F:sodium:chloride symporter activity"/>
    <property type="evidence" value="ECO:0007669"/>
    <property type="project" value="UniProtKB-ARBA"/>
</dbReference>
<feature type="transmembrane region" description="Helical" evidence="9">
    <location>
        <begin position="478"/>
        <end position="500"/>
    </location>
</feature>
<comment type="similarity">
    <text evidence="8">Belongs to the sodium:neurotransmitter symporter (SNF) (TC 2.A.22) family.</text>
</comment>
<feature type="binding site" evidence="6">
    <location>
        <position position="285"/>
    </location>
    <ligand>
        <name>Na(+)</name>
        <dbReference type="ChEBI" id="CHEBI:29101"/>
        <label>1</label>
    </ligand>
</feature>
<keyword evidence="6" id="KW-0479">Metal-binding</keyword>
<feature type="binding site" evidence="6">
    <location>
        <position position="405"/>
    </location>
    <ligand>
        <name>Na(+)</name>
        <dbReference type="ChEBI" id="CHEBI:29101"/>
        <label>1</label>
    </ligand>
</feature>
<dbReference type="InterPro" id="IPR037272">
    <property type="entry name" value="SNS_sf"/>
</dbReference>
<feature type="transmembrane region" description="Helical" evidence="9">
    <location>
        <begin position="332"/>
        <end position="353"/>
    </location>
</feature>
<feature type="transmembrane region" description="Helical" evidence="9">
    <location>
        <begin position="200"/>
        <end position="220"/>
    </location>
</feature>
<evidence type="ECO:0000256" key="3">
    <source>
        <dbReference type="ARBA" id="ARBA00022692"/>
    </source>
</evidence>
<evidence type="ECO:0000313" key="12">
    <source>
        <dbReference type="Proteomes" id="UP000663829"/>
    </source>
</evidence>
<proteinExistence type="inferred from homology"/>
<name>A0A813U656_9BILA</name>
<evidence type="ECO:0000313" key="11">
    <source>
        <dbReference type="EMBL" id="CAF3608131.1"/>
    </source>
</evidence>
<keyword evidence="2 8" id="KW-0813">Transport</keyword>
<keyword evidence="5 9" id="KW-0472">Membrane</keyword>
<dbReference type="PRINTS" id="PR00176">
    <property type="entry name" value="NANEUSMPORT"/>
</dbReference>
<feature type="transmembrane region" description="Helical" evidence="9">
    <location>
        <begin position="88"/>
        <end position="113"/>
    </location>
</feature>
<feature type="transmembrane region" description="Helical" evidence="9">
    <location>
        <begin position="16"/>
        <end position="35"/>
    </location>
</feature>
<dbReference type="GO" id="GO:0006865">
    <property type="term" value="P:amino acid transport"/>
    <property type="evidence" value="ECO:0007669"/>
    <property type="project" value="TreeGrafter"/>
</dbReference>
<dbReference type="GO" id="GO:0090493">
    <property type="term" value="P:catecholamine uptake"/>
    <property type="evidence" value="ECO:0007669"/>
    <property type="project" value="UniProtKB-ARBA"/>
</dbReference>
<evidence type="ECO:0000256" key="2">
    <source>
        <dbReference type="ARBA" id="ARBA00022448"/>
    </source>
</evidence>
<gene>
    <name evidence="10" type="ORF">GPM918_LOCUS4578</name>
    <name evidence="11" type="ORF">SRO942_LOCUS4579</name>
</gene>
<dbReference type="PANTHER" id="PTHR11616">
    <property type="entry name" value="SODIUM/CHLORIDE DEPENDENT TRANSPORTER"/>
    <property type="match status" value="1"/>
</dbReference>
<feature type="transmembrane region" description="Helical" evidence="9">
    <location>
        <begin position="392"/>
        <end position="418"/>
    </location>
</feature>
<dbReference type="GO" id="GO:0006836">
    <property type="term" value="P:neurotransmitter transport"/>
    <property type="evidence" value="ECO:0007669"/>
    <property type="project" value="UniProtKB-KW"/>
</dbReference>
<organism evidence="10 12">
    <name type="scientific">Didymodactylos carnosus</name>
    <dbReference type="NCBI Taxonomy" id="1234261"/>
    <lineage>
        <taxon>Eukaryota</taxon>
        <taxon>Metazoa</taxon>
        <taxon>Spiralia</taxon>
        <taxon>Gnathifera</taxon>
        <taxon>Rotifera</taxon>
        <taxon>Eurotatoria</taxon>
        <taxon>Bdelloidea</taxon>
        <taxon>Philodinida</taxon>
        <taxon>Philodinidae</taxon>
        <taxon>Didymodactylos</taxon>
    </lineage>
</organism>
<evidence type="ECO:0000256" key="6">
    <source>
        <dbReference type="PIRSR" id="PIRSR600175-1"/>
    </source>
</evidence>
<protein>
    <recommendedName>
        <fullName evidence="8">Transporter</fullName>
    </recommendedName>
</protein>
<keyword evidence="12" id="KW-1185">Reference proteome</keyword>
<comment type="caution">
    <text evidence="10">The sequence shown here is derived from an EMBL/GenBank/DDBJ whole genome shotgun (WGS) entry which is preliminary data.</text>
</comment>
<feature type="disulfide bond" evidence="7">
    <location>
        <begin position="125"/>
        <end position="134"/>
    </location>
</feature>
<reference evidence="10" key="1">
    <citation type="submission" date="2021-02" db="EMBL/GenBank/DDBJ databases">
        <authorList>
            <person name="Nowell W R."/>
        </authorList>
    </citation>
    <scope>NUCLEOTIDE SEQUENCE</scope>
</reference>
<evidence type="ECO:0000313" key="10">
    <source>
        <dbReference type="EMBL" id="CAF0821675.1"/>
    </source>
</evidence>
<dbReference type="PROSITE" id="PS00610">
    <property type="entry name" value="NA_NEUROTRAN_SYMP_1"/>
    <property type="match status" value="1"/>
</dbReference>
<feature type="binding site" evidence="6">
    <location>
        <position position="336"/>
    </location>
    <ligand>
        <name>Na(+)</name>
        <dbReference type="ChEBI" id="CHEBI:29101"/>
        <label>1</label>
    </ligand>
</feature>
<dbReference type="GO" id="GO:0008504">
    <property type="term" value="F:monoamine transmembrane transporter activity"/>
    <property type="evidence" value="ECO:0007669"/>
    <property type="project" value="UniProtKB-ARBA"/>
</dbReference>